<evidence type="ECO:0000256" key="1">
    <source>
        <dbReference type="ARBA" id="ARBA00004651"/>
    </source>
</evidence>
<dbReference type="AlphaFoldDB" id="A0A9N9IU15"/>
<protein>
    <submittedName>
        <fullName evidence="10">7266_t:CDS:1</fullName>
    </submittedName>
</protein>
<dbReference type="PANTHER" id="PTHR38686:SF1">
    <property type="entry name" value="APOLIPOPROTEIN N-ACYLTRANSFERASE"/>
    <property type="match status" value="1"/>
</dbReference>
<dbReference type="OrthoDB" id="2626014at2759"/>
<keyword evidence="3" id="KW-0808">Transferase</keyword>
<evidence type="ECO:0000313" key="11">
    <source>
        <dbReference type="Proteomes" id="UP000789342"/>
    </source>
</evidence>
<feature type="domain" description="CN hydrolase" evidence="9">
    <location>
        <begin position="1"/>
        <end position="115"/>
    </location>
</feature>
<keyword evidence="4 8" id="KW-0812">Transmembrane</keyword>
<dbReference type="PANTHER" id="PTHR38686">
    <property type="entry name" value="APOLIPOPROTEIN N-ACYLTRANSFERASE"/>
    <property type="match status" value="1"/>
</dbReference>
<evidence type="ECO:0000256" key="7">
    <source>
        <dbReference type="ARBA" id="ARBA00023315"/>
    </source>
</evidence>
<dbReference type="InterPro" id="IPR003010">
    <property type="entry name" value="C-N_Hydrolase"/>
</dbReference>
<gene>
    <name evidence="10" type="ORF">AMORRO_LOCUS15094</name>
</gene>
<dbReference type="InterPro" id="IPR004563">
    <property type="entry name" value="Apolipo_AcylTrfase"/>
</dbReference>
<dbReference type="GO" id="GO:0016410">
    <property type="term" value="F:N-acyltransferase activity"/>
    <property type="evidence" value="ECO:0007669"/>
    <property type="project" value="InterPro"/>
</dbReference>
<evidence type="ECO:0000256" key="5">
    <source>
        <dbReference type="ARBA" id="ARBA00022989"/>
    </source>
</evidence>
<dbReference type="Proteomes" id="UP000789342">
    <property type="component" value="Unassembled WGS sequence"/>
</dbReference>
<proteinExistence type="predicted"/>
<dbReference type="Pfam" id="PF00795">
    <property type="entry name" value="CN_hydrolase"/>
    <property type="match status" value="1"/>
</dbReference>
<keyword evidence="5 8" id="KW-1133">Transmembrane helix</keyword>
<accession>A0A9N9IU15</accession>
<dbReference type="GO" id="GO:0042158">
    <property type="term" value="P:lipoprotein biosynthetic process"/>
    <property type="evidence" value="ECO:0007669"/>
    <property type="project" value="InterPro"/>
</dbReference>
<dbReference type="GO" id="GO:0005886">
    <property type="term" value="C:plasma membrane"/>
    <property type="evidence" value="ECO:0007669"/>
    <property type="project" value="UniProtKB-SubCell"/>
</dbReference>
<evidence type="ECO:0000256" key="2">
    <source>
        <dbReference type="ARBA" id="ARBA00022475"/>
    </source>
</evidence>
<dbReference type="SUPFAM" id="SSF56317">
    <property type="entry name" value="Carbon-nitrogen hydrolase"/>
    <property type="match status" value="1"/>
</dbReference>
<dbReference type="PROSITE" id="PS50263">
    <property type="entry name" value="CN_HYDROLASE"/>
    <property type="match status" value="1"/>
</dbReference>
<keyword evidence="7" id="KW-0012">Acyltransferase</keyword>
<comment type="subcellular location">
    <subcellularLocation>
        <location evidence="1">Cell membrane</location>
        <topology evidence="1">Multi-pass membrane protein</topology>
    </subcellularLocation>
</comment>
<keyword evidence="2" id="KW-1003">Cell membrane</keyword>
<dbReference type="Gene3D" id="3.60.110.10">
    <property type="entry name" value="Carbon-nitrogen hydrolase"/>
    <property type="match status" value="1"/>
</dbReference>
<evidence type="ECO:0000259" key="9">
    <source>
        <dbReference type="PROSITE" id="PS50263"/>
    </source>
</evidence>
<evidence type="ECO:0000313" key="10">
    <source>
        <dbReference type="EMBL" id="CAG8746764.1"/>
    </source>
</evidence>
<keyword evidence="11" id="KW-1185">Reference proteome</keyword>
<evidence type="ECO:0000256" key="3">
    <source>
        <dbReference type="ARBA" id="ARBA00022679"/>
    </source>
</evidence>
<evidence type="ECO:0000256" key="8">
    <source>
        <dbReference type="SAM" id="Phobius"/>
    </source>
</evidence>
<sequence>PVIEDGLSPGKGTLQTSHTSDFGIIGGAICFDYNFPKLIGQASTHGVDFMLDASWTWGPSANYHPRINVIRSIENGFTLFRCNSYGISGVWGPYGEPYAAVQTLEDVSVAFQIPLYRRVKTVYGVFGEAWAWMCVGFTVVFLIVIITNMYGSENAKETLGRLSIKLRM</sequence>
<name>A0A9N9IU15_9GLOM</name>
<organism evidence="10 11">
    <name type="scientific">Acaulospora morrowiae</name>
    <dbReference type="NCBI Taxonomy" id="94023"/>
    <lineage>
        <taxon>Eukaryota</taxon>
        <taxon>Fungi</taxon>
        <taxon>Fungi incertae sedis</taxon>
        <taxon>Mucoromycota</taxon>
        <taxon>Glomeromycotina</taxon>
        <taxon>Glomeromycetes</taxon>
        <taxon>Diversisporales</taxon>
        <taxon>Acaulosporaceae</taxon>
        <taxon>Acaulospora</taxon>
    </lineage>
</organism>
<feature type="transmembrane region" description="Helical" evidence="8">
    <location>
        <begin position="129"/>
        <end position="151"/>
    </location>
</feature>
<feature type="non-terminal residue" evidence="10">
    <location>
        <position position="1"/>
    </location>
</feature>
<comment type="caution">
    <text evidence="10">The sequence shown here is derived from an EMBL/GenBank/DDBJ whole genome shotgun (WGS) entry which is preliminary data.</text>
</comment>
<evidence type="ECO:0000256" key="6">
    <source>
        <dbReference type="ARBA" id="ARBA00023136"/>
    </source>
</evidence>
<reference evidence="10" key="1">
    <citation type="submission" date="2021-06" db="EMBL/GenBank/DDBJ databases">
        <authorList>
            <person name="Kallberg Y."/>
            <person name="Tangrot J."/>
            <person name="Rosling A."/>
        </authorList>
    </citation>
    <scope>NUCLEOTIDE SEQUENCE</scope>
    <source>
        <strain evidence="10">CL551</strain>
    </source>
</reference>
<evidence type="ECO:0000256" key="4">
    <source>
        <dbReference type="ARBA" id="ARBA00022692"/>
    </source>
</evidence>
<keyword evidence="6 8" id="KW-0472">Membrane</keyword>
<dbReference type="EMBL" id="CAJVPV010033347">
    <property type="protein sequence ID" value="CAG8746764.1"/>
    <property type="molecule type" value="Genomic_DNA"/>
</dbReference>
<dbReference type="InterPro" id="IPR036526">
    <property type="entry name" value="C-N_Hydrolase_sf"/>
</dbReference>